<dbReference type="STRING" id="398512.Bccel_3218"/>
<dbReference type="EMBL" id="LGTC01000001">
    <property type="protein sequence ID" value="KNY27947.1"/>
    <property type="molecule type" value="Genomic_DNA"/>
</dbReference>
<dbReference type="RefSeq" id="WP_036938972.1">
    <property type="nucleotide sequence ID" value="NZ_JQKC01000008.1"/>
</dbReference>
<reference evidence="3" key="1">
    <citation type="submission" date="2015-07" db="EMBL/GenBank/DDBJ databases">
        <title>Near-Complete Genome Sequence of the Cellulolytic Bacterium Bacteroides (Pseudobacteroides) cellulosolvens ATCC 35603.</title>
        <authorList>
            <person name="Dassa B."/>
            <person name="Utturkar S.M."/>
            <person name="Klingeman D.M."/>
            <person name="Hurt R.A."/>
            <person name="Keller M."/>
            <person name="Xu J."/>
            <person name="Reddy Y.H.K."/>
            <person name="Borovok I."/>
            <person name="Grinberg I.R."/>
            <person name="Lamed R."/>
            <person name="Zhivin O."/>
            <person name="Bayer E.A."/>
            <person name="Brown S.D."/>
        </authorList>
    </citation>
    <scope>NUCLEOTIDE SEQUENCE [LARGE SCALE GENOMIC DNA]</scope>
    <source>
        <strain evidence="3">DSM 2933</strain>
    </source>
</reference>
<evidence type="ECO:0000313" key="3">
    <source>
        <dbReference type="Proteomes" id="UP000036923"/>
    </source>
</evidence>
<accession>A0A0L6JRC6</accession>
<name>A0A0L6JRC6_9FIRM</name>
<organism evidence="2 3">
    <name type="scientific">Pseudobacteroides cellulosolvens ATCC 35603 = DSM 2933</name>
    <dbReference type="NCBI Taxonomy" id="398512"/>
    <lineage>
        <taxon>Bacteria</taxon>
        <taxon>Bacillati</taxon>
        <taxon>Bacillota</taxon>
        <taxon>Clostridia</taxon>
        <taxon>Eubacteriales</taxon>
        <taxon>Oscillospiraceae</taxon>
        <taxon>Pseudobacteroides</taxon>
    </lineage>
</organism>
<dbReference type="AlphaFoldDB" id="A0A0L6JRC6"/>
<dbReference type="PATRIC" id="fig|398512.5.peg.3378"/>
<dbReference type="Proteomes" id="UP000036923">
    <property type="component" value="Unassembled WGS sequence"/>
</dbReference>
<feature type="domain" description="Immunity MXAN-0049 protein" evidence="1">
    <location>
        <begin position="37"/>
        <end position="110"/>
    </location>
</feature>
<sequence>MDYFLLKQDERYKDLPVITQLSGKIDIKNLNYQDIHNVADTVIFYVKATPESSYLDILNRDLFLVSEKLKNLFEKYQPDALFKTIVLIDSENKKQEKYFLPVFKKVDALSPKCEFTRDKSVITKLILKKEGIMDHKIFSVSDGAKPTIIVRLDAAESILRRYLNGICLKRIPVED</sequence>
<dbReference type="Pfam" id="PF07791">
    <property type="entry name" value="Imm11"/>
    <property type="match status" value="1"/>
</dbReference>
<dbReference type="OrthoDB" id="2086300at2"/>
<evidence type="ECO:0000259" key="1">
    <source>
        <dbReference type="Pfam" id="PF07791"/>
    </source>
</evidence>
<proteinExistence type="predicted"/>
<dbReference type="InterPro" id="IPR012433">
    <property type="entry name" value="Imm11"/>
</dbReference>
<protein>
    <recommendedName>
        <fullName evidence="1">Immunity MXAN-0049 protein domain-containing protein</fullName>
    </recommendedName>
</protein>
<evidence type="ECO:0000313" key="2">
    <source>
        <dbReference type="EMBL" id="KNY27947.1"/>
    </source>
</evidence>
<comment type="caution">
    <text evidence="2">The sequence shown here is derived from an EMBL/GenBank/DDBJ whole genome shotgun (WGS) entry which is preliminary data.</text>
</comment>
<dbReference type="eggNOG" id="ENOG5032Z71">
    <property type="taxonomic scope" value="Bacteria"/>
</dbReference>
<keyword evidence="3" id="KW-1185">Reference proteome</keyword>
<gene>
    <name evidence="2" type="ORF">Bccel_3218</name>
</gene>